<proteinExistence type="predicted"/>
<feature type="chain" id="PRO_5018259419" evidence="2">
    <location>
        <begin position="26"/>
        <end position="111"/>
    </location>
</feature>
<name>A0A3L6R958_PANMI</name>
<evidence type="ECO:0000256" key="1">
    <source>
        <dbReference type="SAM" id="MobiDB-lite"/>
    </source>
</evidence>
<sequence length="111" mass="11174">MEGLRPVHWLASLLAVLIFCHGTSTCQYPSTSTGASVLNTSTPLTPTYGSPPGGYGSAPPAGYGNSPPLYGSMSPPDYGDNISAAVTVSGSKKTTILSLASLLIATLTLAG</sequence>
<feature type="region of interest" description="Disordered" evidence="1">
    <location>
        <begin position="39"/>
        <end position="61"/>
    </location>
</feature>
<evidence type="ECO:0000256" key="2">
    <source>
        <dbReference type="SAM" id="SignalP"/>
    </source>
</evidence>
<dbReference type="Proteomes" id="UP000275267">
    <property type="component" value="Unassembled WGS sequence"/>
</dbReference>
<comment type="caution">
    <text evidence="3">The sequence shown here is derived from an EMBL/GenBank/DDBJ whole genome shotgun (WGS) entry which is preliminary data.</text>
</comment>
<gene>
    <name evidence="3" type="ORF">C2845_PM06G04580</name>
</gene>
<evidence type="ECO:0000313" key="3">
    <source>
        <dbReference type="EMBL" id="RLM99083.1"/>
    </source>
</evidence>
<evidence type="ECO:0000313" key="4">
    <source>
        <dbReference type="Proteomes" id="UP000275267"/>
    </source>
</evidence>
<dbReference type="AlphaFoldDB" id="A0A3L6R958"/>
<keyword evidence="2" id="KW-0732">Signal</keyword>
<reference evidence="4" key="1">
    <citation type="journal article" date="2019" name="Nat. Commun.">
        <title>The genome of broomcorn millet.</title>
        <authorList>
            <person name="Zou C."/>
            <person name="Miki D."/>
            <person name="Li D."/>
            <person name="Tang Q."/>
            <person name="Xiao L."/>
            <person name="Rajput S."/>
            <person name="Deng P."/>
            <person name="Jia W."/>
            <person name="Huang R."/>
            <person name="Zhang M."/>
            <person name="Sun Y."/>
            <person name="Hu J."/>
            <person name="Fu X."/>
            <person name="Schnable P.S."/>
            <person name="Li F."/>
            <person name="Zhang H."/>
            <person name="Feng B."/>
            <person name="Zhu X."/>
            <person name="Liu R."/>
            <person name="Schnable J.C."/>
            <person name="Zhu J.-K."/>
            <person name="Zhang H."/>
        </authorList>
    </citation>
    <scope>NUCLEOTIDE SEQUENCE [LARGE SCALE GENOMIC DNA]</scope>
</reference>
<keyword evidence="4" id="KW-1185">Reference proteome</keyword>
<dbReference type="EMBL" id="PQIB02000009">
    <property type="protein sequence ID" value="RLM99083.1"/>
    <property type="molecule type" value="Genomic_DNA"/>
</dbReference>
<organism evidence="3 4">
    <name type="scientific">Panicum miliaceum</name>
    <name type="common">Proso millet</name>
    <name type="synonym">Broomcorn millet</name>
    <dbReference type="NCBI Taxonomy" id="4540"/>
    <lineage>
        <taxon>Eukaryota</taxon>
        <taxon>Viridiplantae</taxon>
        <taxon>Streptophyta</taxon>
        <taxon>Embryophyta</taxon>
        <taxon>Tracheophyta</taxon>
        <taxon>Spermatophyta</taxon>
        <taxon>Magnoliopsida</taxon>
        <taxon>Liliopsida</taxon>
        <taxon>Poales</taxon>
        <taxon>Poaceae</taxon>
        <taxon>PACMAD clade</taxon>
        <taxon>Panicoideae</taxon>
        <taxon>Panicodae</taxon>
        <taxon>Paniceae</taxon>
        <taxon>Panicinae</taxon>
        <taxon>Panicum</taxon>
        <taxon>Panicum sect. Panicum</taxon>
    </lineage>
</organism>
<feature type="compositionally biased region" description="Low complexity" evidence="1">
    <location>
        <begin position="40"/>
        <end position="50"/>
    </location>
</feature>
<feature type="signal peptide" evidence="2">
    <location>
        <begin position="1"/>
        <end position="25"/>
    </location>
</feature>
<accession>A0A3L6R958</accession>
<protein>
    <submittedName>
        <fullName evidence="3">PLASMODESMATA CALLOSE-BINDING PROTEIN 2</fullName>
    </submittedName>
</protein>
<dbReference type="STRING" id="4540.A0A3L6R958"/>